<feature type="non-terminal residue" evidence="2">
    <location>
        <position position="1"/>
    </location>
</feature>
<dbReference type="OrthoDB" id="441596at2759"/>
<protein>
    <submittedName>
        <fullName evidence="2">STK33 protein</fullName>
    </submittedName>
</protein>
<feature type="region of interest" description="Disordered" evidence="1">
    <location>
        <begin position="88"/>
        <end position="125"/>
    </location>
</feature>
<accession>A0A812P601</accession>
<dbReference type="AlphaFoldDB" id="A0A812P601"/>
<evidence type="ECO:0000256" key="1">
    <source>
        <dbReference type="SAM" id="MobiDB-lite"/>
    </source>
</evidence>
<keyword evidence="3" id="KW-1185">Reference proteome</keyword>
<name>A0A812P601_9DINO</name>
<proteinExistence type="predicted"/>
<evidence type="ECO:0000313" key="2">
    <source>
        <dbReference type="EMBL" id="CAE7335006.1"/>
    </source>
</evidence>
<sequence length="449" mass="51314">DTVLLPPLKPNPGRPSTVARRENRRRQMLADQMIERTERSEIVAEAGLVADRLDSFEVLSEAFGNDVRGVTDRLEDMARSIRFENWRSKQEEKERKRREEEKRLQEEEKRKARKREQEAADPKKKVALRIENRRRFDGDVAKATIPMHPVEVDGPSGRETVSLVDVENLQSRCLQLRGKAGIEAFIDMVRTREEREAINPRKDVDALSPQSARSTGMKSSISGYSTRDSLQELTWDERRHGVLARRQAVRVETILKKLCSMRSSLPMDMCIELGSLQAYFDFEKSRPETEVDSLQTVVAQSLNGLIDNLANKLAAAPESTRSCLFQSLGRLNQCATGEQLSMSGRLAGSTSLASTDRNLELELLRARTKERARRGRAILRALARWTLVFATVRKRNRCVEMIKVTLGQLGEWARVKSAMKKAVDSVRRIQQNCRLFLVAKRERCRQIEK</sequence>
<organism evidence="2 3">
    <name type="scientific">Symbiodinium natans</name>
    <dbReference type="NCBI Taxonomy" id="878477"/>
    <lineage>
        <taxon>Eukaryota</taxon>
        <taxon>Sar</taxon>
        <taxon>Alveolata</taxon>
        <taxon>Dinophyceae</taxon>
        <taxon>Suessiales</taxon>
        <taxon>Symbiodiniaceae</taxon>
        <taxon>Symbiodinium</taxon>
    </lineage>
</organism>
<evidence type="ECO:0000313" key="3">
    <source>
        <dbReference type="Proteomes" id="UP000604046"/>
    </source>
</evidence>
<feature type="non-terminal residue" evidence="2">
    <location>
        <position position="449"/>
    </location>
</feature>
<feature type="compositionally biased region" description="Polar residues" evidence="1">
    <location>
        <begin position="208"/>
        <end position="223"/>
    </location>
</feature>
<dbReference type="EMBL" id="CAJNDS010002113">
    <property type="protein sequence ID" value="CAE7335006.1"/>
    <property type="molecule type" value="Genomic_DNA"/>
</dbReference>
<gene>
    <name evidence="2" type="primary">STK33</name>
    <name evidence="2" type="ORF">SNAT2548_LOCUS17525</name>
</gene>
<feature type="region of interest" description="Disordered" evidence="1">
    <location>
        <begin position="1"/>
        <end position="25"/>
    </location>
</feature>
<feature type="region of interest" description="Disordered" evidence="1">
    <location>
        <begin position="203"/>
        <end position="223"/>
    </location>
</feature>
<comment type="caution">
    <text evidence="2">The sequence shown here is derived from an EMBL/GenBank/DDBJ whole genome shotgun (WGS) entry which is preliminary data.</text>
</comment>
<dbReference type="Proteomes" id="UP000604046">
    <property type="component" value="Unassembled WGS sequence"/>
</dbReference>
<reference evidence="2" key="1">
    <citation type="submission" date="2021-02" db="EMBL/GenBank/DDBJ databases">
        <authorList>
            <person name="Dougan E. K."/>
            <person name="Rhodes N."/>
            <person name="Thang M."/>
            <person name="Chan C."/>
        </authorList>
    </citation>
    <scope>NUCLEOTIDE SEQUENCE</scope>
</reference>